<dbReference type="Gene3D" id="3.90.320.10">
    <property type="match status" value="1"/>
</dbReference>
<keyword evidence="2" id="KW-0378">Hydrolase</keyword>
<dbReference type="RefSeq" id="WP_086300675.1">
    <property type="nucleotide sequence ID" value="NZ_MZNE01000010.1"/>
</dbReference>
<dbReference type="AlphaFoldDB" id="A0A242NK79"/>
<dbReference type="NCBIfam" id="TIGR03033">
    <property type="entry name" value="phage_rel_nuc"/>
    <property type="match status" value="1"/>
</dbReference>
<keyword evidence="2" id="KW-0540">Nuclease</keyword>
<dbReference type="InterPro" id="IPR019080">
    <property type="entry name" value="YqaJ_viral_recombinase"/>
</dbReference>
<dbReference type="EMBL" id="NART01000009">
    <property type="protein sequence ID" value="OTQ11105.1"/>
    <property type="molecule type" value="Genomic_DNA"/>
</dbReference>
<keyword evidence="2" id="KW-0269">Exonuclease</keyword>
<dbReference type="EMBL" id="NARP01000006">
    <property type="protein sequence ID" value="OTQ00787.1"/>
    <property type="molecule type" value="Genomic_DNA"/>
</dbReference>
<name>A0A242NK79_9GAMM</name>
<dbReference type="OrthoDB" id="1245848at2"/>
<proteinExistence type="predicted"/>
<dbReference type="Proteomes" id="UP000194800">
    <property type="component" value="Unassembled WGS sequence"/>
</dbReference>
<dbReference type="GO" id="GO:0004527">
    <property type="term" value="F:exonuclease activity"/>
    <property type="evidence" value="ECO:0007669"/>
    <property type="project" value="UniProtKB-KW"/>
</dbReference>
<feature type="domain" description="YqaJ viral recombinase" evidence="1">
    <location>
        <begin position="16"/>
        <end position="156"/>
    </location>
</feature>
<dbReference type="InterPro" id="IPR017482">
    <property type="entry name" value="Lambda-type_endonuclease"/>
</dbReference>
<evidence type="ECO:0000313" key="2">
    <source>
        <dbReference type="EMBL" id="OTQ00787.1"/>
    </source>
</evidence>
<comment type="caution">
    <text evidence="2">The sequence shown here is derived from an EMBL/GenBank/DDBJ whole genome shotgun (WGS) entry which is preliminary data.</text>
</comment>
<keyword evidence="4" id="KW-1185">Reference proteome</keyword>
<protein>
    <submittedName>
        <fullName evidence="2">Exonuclease</fullName>
    </submittedName>
</protein>
<evidence type="ECO:0000313" key="4">
    <source>
        <dbReference type="Proteomes" id="UP000194800"/>
    </source>
</evidence>
<evidence type="ECO:0000259" key="1">
    <source>
        <dbReference type="Pfam" id="PF09588"/>
    </source>
</evidence>
<dbReference type="CDD" id="cd22343">
    <property type="entry name" value="PDDEXK_lambda_exonuclease-like"/>
    <property type="match status" value="1"/>
</dbReference>
<dbReference type="PANTHER" id="PTHR46609">
    <property type="entry name" value="EXONUCLEASE, PHAGE-TYPE/RECB, C-TERMINAL DOMAIN-CONTAINING PROTEIN"/>
    <property type="match status" value="1"/>
</dbReference>
<reference evidence="4 5" key="1">
    <citation type="submission" date="2017-03" db="EMBL/GenBank/DDBJ databases">
        <title>Comparative genomics of honeybee gut symbionts reveal geographically distinct and subgroup specific antibiotic resistance.</title>
        <authorList>
            <person name="Ludvigsen J."/>
            <person name="Porcellato D."/>
            <person name="Labee-Lund T.M."/>
            <person name="Amdam G.V."/>
            <person name="Rudi K."/>
        </authorList>
    </citation>
    <scope>NUCLEOTIDE SEQUENCE [LARGE SCALE GENOMIC DNA]</scope>
    <source>
        <strain evidence="2 5">A-7-12</strain>
        <strain evidence="3 4">A-9-12</strain>
    </source>
</reference>
<dbReference type="Proteomes" id="UP000194977">
    <property type="component" value="Unassembled WGS sequence"/>
</dbReference>
<dbReference type="SUPFAM" id="SSF52980">
    <property type="entry name" value="Restriction endonuclease-like"/>
    <property type="match status" value="1"/>
</dbReference>
<dbReference type="Pfam" id="PF09588">
    <property type="entry name" value="YqaJ"/>
    <property type="match status" value="1"/>
</dbReference>
<organism evidence="2 5">
    <name type="scientific">Gilliamella apicola</name>
    <dbReference type="NCBI Taxonomy" id="1196095"/>
    <lineage>
        <taxon>Bacteria</taxon>
        <taxon>Pseudomonadati</taxon>
        <taxon>Pseudomonadota</taxon>
        <taxon>Gammaproteobacteria</taxon>
        <taxon>Orbales</taxon>
        <taxon>Orbaceae</taxon>
        <taxon>Gilliamella</taxon>
    </lineage>
</organism>
<accession>A0A242NK79</accession>
<gene>
    <name evidence="3" type="ORF">B6C91_03525</name>
    <name evidence="2" type="ORF">B6D08_02880</name>
</gene>
<dbReference type="InterPro" id="IPR011335">
    <property type="entry name" value="Restrct_endonuc-II-like"/>
</dbReference>
<evidence type="ECO:0000313" key="3">
    <source>
        <dbReference type="EMBL" id="OTQ11105.1"/>
    </source>
</evidence>
<dbReference type="PANTHER" id="PTHR46609:SF8">
    <property type="entry name" value="YQAJ VIRAL RECOMBINASE DOMAIN-CONTAINING PROTEIN"/>
    <property type="match status" value="1"/>
</dbReference>
<dbReference type="InterPro" id="IPR051703">
    <property type="entry name" value="NF-kappa-B_Signaling_Reg"/>
</dbReference>
<sequence>MTATHSNEIEQRTDAWFTARLGKVTASKISDVMAKTKSGYSASRQNYMAQLICERLTQSPTETYSNAAMQRGTELEPVAREIYILNQFDVTVTEVGFVPHPTIENAGASPDGLVNDDGLIEIKCPNTWTHLEFMQSLTPKREYLLQMQWQMICTGRKWCDFVSYDDRLPENLSYKCVRIYHDDVLAKEIETEVIKFLKELDDRIKKIEAN</sequence>
<evidence type="ECO:0000313" key="5">
    <source>
        <dbReference type="Proteomes" id="UP000194977"/>
    </source>
</evidence>
<dbReference type="InterPro" id="IPR011604">
    <property type="entry name" value="PDDEXK-like_dom_sf"/>
</dbReference>